<dbReference type="SUPFAM" id="SSF48452">
    <property type="entry name" value="TPR-like"/>
    <property type="match status" value="2"/>
</dbReference>
<dbReference type="InterPro" id="IPR024983">
    <property type="entry name" value="CHAT_dom"/>
</dbReference>
<name>A0A2K8T3D1_9NOSO</name>
<protein>
    <submittedName>
        <fullName evidence="2">Tetratricopeptide</fullName>
    </submittedName>
</protein>
<evidence type="ECO:0000313" key="2">
    <source>
        <dbReference type="EMBL" id="AUB42207.1"/>
    </source>
</evidence>
<evidence type="ECO:0000313" key="3">
    <source>
        <dbReference type="Proteomes" id="UP000232003"/>
    </source>
</evidence>
<reference evidence="2 3" key="1">
    <citation type="submission" date="2017-11" db="EMBL/GenBank/DDBJ databases">
        <title>Complete genome of a free-living desiccation-tolerant cyanobacterium and its photosynthetic adaptation to extreme terrestrial habitat.</title>
        <authorList>
            <person name="Shang J."/>
        </authorList>
    </citation>
    <scope>NUCLEOTIDE SEQUENCE [LARGE SCALE GENOMIC DNA]</scope>
    <source>
        <strain evidence="2 3">CCNUN1</strain>
    </source>
</reference>
<dbReference type="InterPro" id="IPR011990">
    <property type="entry name" value="TPR-like_helical_dom_sf"/>
</dbReference>
<dbReference type="InterPro" id="IPR019734">
    <property type="entry name" value="TPR_rpt"/>
</dbReference>
<dbReference type="RefSeq" id="WP_100902327.1">
    <property type="nucleotide sequence ID" value="NZ_CAWNNC010000001.1"/>
</dbReference>
<accession>A0A2K8T3D1</accession>
<sequence length="957" mass="106596">MVRPNFWNTARKKGVFHKWQIILLALLGLTFSFGVHLLSAASIVPVIEKAPIQSSQPISNASISHTEVPEGIEQLIENGKTLYQSGQFAFAAQSFQQAAQVYQSQNDALNQALALNFLSLSEQKLGHWNQASVAITTSLDLLNQSRLSTSSAKHIFALVLNTQGNLQLALGQAENALQSWQKAAKIYTEIGDPAGNIGSLINQATAFQSLGLYHRTMKIFEQVEKNLLSMPNSLLKAAGLRSWGNWLLASGDIEKSQTMLEQSLAVAQQLRSPQEESATLLSLGNAAFAKGKRNLIKESITEDNFLPSRCGQTAIVQTEDTKYFKKASDYYHEIANKSSSPLTAIQAQLNRLSVLQFLGQQPTSEYLGSIKSALSNLTPSRAAVYARINYVQSLLCLEKTHKQTTREIFNSSTQNQDFQAGAKERAKIQNPEEPEEIVELLNTAVQQAKDIKDQRAESYSLGNLAQFYEMRKQFPNAQRYTESALNLAQLINAPDIAYHWEWQLGRLLMVQGDSKSAVAAYTIAVATLYTLRGDLVALNTDTQFDFRDEVEPVYRQLVGLLLESDQTSNDKAVTKQVTQKNLKQARDAIEALQLAELDNFFQDACITVQPTQIDQVVDNSNPVTAVFYSIILADRIEIIVKLPHSQELRHYTTYKPKLEVENTLEALRQKLEQRYTFRDREDLSQEVYNWIIKPAIADLEQSNVKNLVFVMDGSLQNIPMAALYDGKQYLIEKYSVALSPGLQLLAPKQKQGRLEALVGGLTESRRGLSPLPNVATELQQIESIIPSKQLLNQAFTETNIGQQVSSVSFPVVHLATHGRFSSKLEDTHIAAWNNDINIKQLSEILQTREQVVGRSNRVPPPIELLVLSACETATGDKRAALGLAGVAVRSGARSTLASLWRVDDKSTSVLMSEFYRQLTQDANLSKAEALRRAQESVLKDKKHPFYWAPYVLVGNWL</sequence>
<dbReference type="KEGG" id="nfl:COO91_08316"/>
<dbReference type="Proteomes" id="UP000232003">
    <property type="component" value="Chromosome"/>
</dbReference>
<organism evidence="2 3">
    <name type="scientific">Nostoc flagelliforme CCNUN1</name>
    <dbReference type="NCBI Taxonomy" id="2038116"/>
    <lineage>
        <taxon>Bacteria</taxon>
        <taxon>Bacillati</taxon>
        <taxon>Cyanobacteriota</taxon>
        <taxon>Cyanophyceae</taxon>
        <taxon>Nostocales</taxon>
        <taxon>Nostocaceae</taxon>
        <taxon>Nostoc</taxon>
    </lineage>
</organism>
<dbReference type="SMART" id="SM00028">
    <property type="entry name" value="TPR"/>
    <property type="match status" value="5"/>
</dbReference>
<dbReference type="AlphaFoldDB" id="A0A2K8T3D1"/>
<dbReference type="Pfam" id="PF12770">
    <property type="entry name" value="CHAT"/>
    <property type="match status" value="1"/>
</dbReference>
<gene>
    <name evidence="2" type="ORF">COO91_08316</name>
</gene>
<dbReference type="Gene3D" id="1.25.40.10">
    <property type="entry name" value="Tetratricopeptide repeat domain"/>
    <property type="match status" value="2"/>
</dbReference>
<dbReference type="EMBL" id="CP024785">
    <property type="protein sequence ID" value="AUB42207.1"/>
    <property type="molecule type" value="Genomic_DNA"/>
</dbReference>
<dbReference type="PANTHER" id="PTHR10098">
    <property type="entry name" value="RAPSYN-RELATED"/>
    <property type="match status" value="1"/>
</dbReference>
<dbReference type="PANTHER" id="PTHR10098:SF112">
    <property type="entry name" value="SLR0380 PROTEIN"/>
    <property type="match status" value="1"/>
</dbReference>
<keyword evidence="3" id="KW-1185">Reference proteome</keyword>
<proteinExistence type="predicted"/>
<dbReference type="OrthoDB" id="446317at2"/>
<evidence type="ECO:0000259" key="1">
    <source>
        <dbReference type="Pfam" id="PF12770"/>
    </source>
</evidence>
<feature type="domain" description="CHAT" evidence="1">
    <location>
        <begin position="682"/>
        <end position="955"/>
    </location>
</feature>